<dbReference type="Pfam" id="PF00931">
    <property type="entry name" value="NB-ARC"/>
    <property type="match status" value="1"/>
</dbReference>
<dbReference type="GO" id="GO:0006952">
    <property type="term" value="P:defense response"/>
    <property type="evidence" value="ECO:0007669"/>
    <property type="project" value="UniProtKB-KW"/>
</dbReference>
<dbReference type="InterPro" id="IPR058546">
    <property type="entry name" value="RPS4B/Roq1-like_LRR"/>
</dbReference>
<sequence>MALITTKGASYSSFSPSFTHQSKNSGQFDVFLSFRGEDTRFGFVSYLCKALRLQNIHTFIDNDLERGEEISAELLKTVENSTWSIIVFSESYASSAWCLDELAKIIEWRENKVLPIFYKVDPSEVRNQRGKFGEALIRHEERFKDKKKVNRWRKALLEAGNIAGLVYVNSHNECDLIEEIVEKISKSKLNQMELDVAKYPVGIKSRTEALIARLDIESNEDVCMVVICGINGVGKTTIVKATYNKILHHFKAKVFLENVRERSQTNEGLISLQKILLSNILGNRDLEVCNVSSGIAMINERLCGKRVLIILDDVDNLDQIGKLLGKCDRFAPGSRIIMTTRNKRLLVTPRNGISTYEYRVKELNEYEAIELFSKHAFRSNEPNGDYLELVHKVIHYAKGLPLALIVMGADLNGKPKKVWESALKKYEIIPEGKIQEILKITYEGLDENEQNIFLDIACFFKVYCMNYDKVVDILEDCDLEPADGISRLIDKCLVTVDRFNELSMHDLLQRMGREIVQQESPKNPGERSRLWRCKDVLKVLTKNKGSNKIRSIMLNPSKQKELQLEAQMFCKMKNLKLLTIRNVHCHGCLEYLPNGIKSLDWDKYPFPSLPSHFSSKNLVVFNMAGNQLKKAFKQVFAFKSKTLKYVDFSRCESIIKIPDLSMCPNIKKLELKYCNKLVEIDDSVGRLDKLEVWDLQGCDKLETLSSCLSMKSLRIFNLSQCKSLKKFPNISQEMRSLEMLYLNQSGISELPESFGNLTGIIMLEFENMTGQIHLPDSIYNLQRLDYLSLGGDFTFLKDEEPLCNSYGGVSKYVFRKLCGLRLSGSSNLSEMDFILNYCCPPTLEALFIHDSNIVTLPNGIDRFQSLVLLEIANCNELQEIPRLPPSIQEMKGIPTNLPPCLGATSHMLIGPHPHSSSTIFPASVHIGSYPLSDFCCVVDGHGDEIPNWFNHQCNENSISFLIGPEFPSIALCFAVESEITEGFFNCHVVISINGSKRLFESSWIILEFVNRLVFCYRLQSSLQKLFEDLNLGDRNLVQIFCETSYSDTGEIARPITRVGVHVECICSQNSQKVSKKRNRPLKSRICTCLCLAQTHCQCPKELGSTYSTGPTSVHSGYSDSQIIASAMDGGGSSLISLSSNSGLSTDASNVSEFDFGFQSTLGDGFDMGSPLFK</sequence>
<name>A0AAN7HT58_QUERU</name>
<proteinExistence type="predicted"/>
<dbReference type="InterPro" id="IPR027417">
    <property type="entry name" value="P-loop_NTPase"/>
</dbReference>
<keyword evidence="1" id="KW-0433">Leucine-rich repeat</keyword>
<keyword evidence="4" id="KW-0520">NAD</keyword>
<dbReference type="Pfam" id="PF23282">
    <property type="entry name" value="WHD_ROQ1"/>
    <property type="match status" value="1"/>
</dbReference>
<feature type="domain" description="TIR" evidence="5">
    <location>
        <begin position="26"/>
        <end position="188"/>
    </location>
</feature>
<dbReference type="InterPro" id="IPR042197">
    <property type="entry name" value="Apaf_helical"/>
</dbReference>
<evidence type="ECO:0000313" key="6">
    <source>
        <dbReference type="EMBL" id="KAK4551303.1"/>
    </source>
</evidence>
<dbReference type="Gene3D" id="3.40.50.300">
    <property type="entry name" value="P-loop containing nucleotide triphosphate hydrolases"/>
    <property type="match status" value="1"/>
</dbReference>
<dbReference type="FunFam" id="3.40.50.10140:FF:000007">
    <property type="entry name" value="Disease resistance protein (TIR-NBS-LRR class)"/>
    <property type="match status" value="1"/>
</dbReference>
<dbReference type="InterPro" id="IPR002182">
    <property type="entry name" value="NB-ARC"/>
</dbReference>
<gene>
    <name evidence="6" type="ORF">RGQ29_032411</name>
</gene>
<dbReference type="InterPro" id="IPR035897">
    <property type="entry name" value="Toll_tir_struct_dom_sf"/>
</dbReference>
<dbReference type="InterPro" id="IPR000157">
    <property type="entry name" value="TIR_dom"/>
</dbReference>
<accession>A0AAN7HT58</accession>
<dbReference type="SUPFAM" id="SSF52200">
    <property type="entry name" value="Toll/Interleukin receptor TIR domain"/>
    <property type="match status" value="1"/>
</dbReference>
<dbReference type="Gene3D" id="3.40.50.10140">
    <property type="entry name" value="Toll/interleukin-1 receptor homology (TIR) domain"/>
    <property type="match status" value="1"/>
</dbReference>
<dbReference type="GO" id="GO:0007165">
    <property type="term" value="P:signal transduction"/>
    <property type="evidence" value="ECO:0007669"/>
    <property type="project" value="InterPro"/>
</dbReference>
<protein>
    <recommendedName>
        <fullName evidence="5">TIR domain-containing protein</fullName>
    </recommendedName>
</protein>
<dbReference type="InterPro" id="IPR036390">
    <property type="entry name" value="WH_DNA-bd_sf"/>
</dbReference>
<dbReference type="Proteomes" id="UP001324115">
    <property type="component" value="Unassembled WGS sequence"/>
</dbReference>
<evidence type="ECO:0000256" key="1">
    <source>
        <dbReference type="ARBA" id="ARBA00022614"/>
    </source>
</evidence>
<organism evidence="6 7">
    <name type="scientific">Quercus rubra</name>
    <name type="common">Northern red oak</name>
    <name type="synonym">Quercus borealis</name>
    <dbReference type="NCBI Taxonomy" id="3512"/>
    <lineage>
        <taxon>Eukaryota</taxon>
        <taxon>Viridiplantae</taxon>
        <taxon>Streptophyta</taxon>
        <taxon>Embryophyta</taxon>
        <taxon>Tracheophyta</taxon>
        <taxon>Spermatophyta</taxon>
        <taxon>Magnoliopsida</taxon>
        <taxon>eudicotyledons</taxon>
        <taxon>Gunneridae</taxon>
        <taxon>Pentapetalae</taxon>
        <taxon>rosids</taxon>
        <taxon>fabids</taxon>
        <taxon>Fagales</taxon>
        <taxon>Fagaceae</taxon>
        <taxon>Quercus</taxon>
    </lineage>
</organism>
<dbReference type="AlphaFoldDB" id="A0AAN7HT58"/>
<evidence type="ECO:0000256" key="2">
    <source>
        <dbReference type="ARBA" id="ARBA00022737"/>
    </source>
</evidence>
<keyword evidence="2" id="KW-0677">Repeat</keyword>
<dbReference type="Gene3D" id="3.80.10.10">
    <property type="entry name" value="Ribonuclease Inhibitor"/>
    <property type="match status" value="2"/>
</dbReference>
<reference evidence="6 7" key="1">
    <citation type="journal article" date="2023" name="G3 (Bethesda)">
        <title>A haplotype-resolved chromosome-scale genome for Quercus rubra L. provides insights into the genetics of adaptive traits for red oak species.</title>
        <authorList>
            <person name="Kapoor B."/>
            <person name="Jenkins J."/>
            <person name="Schmutz J."/>
            <person name="Zhebentyayeva T."/>
            <person name="Kuelheim C."/>
            <person name="Coggeshall M."/>
            <person name="Heim C."/>
            <person name="Lasky J.R."/>
            <person name="Leites L."/>
            <person name="Islam-Faridi N."/>
            <person name="Romero-Severson J."/>
            <person name="DeLeo V.L."/>
            <person name="Lucas S.M."/>
            <person name="Lazic D."/>
            <person name="Gailing O."/>
            <person name="Carlson J."/>
            <person name="Staton M."/>
        </authorList>
    </citation>
    <scope>NUCLEOTIDE SEQUENCE [LARGE SCALE GENOMIC DNA]</scope>
    <source>
        <strain evidence="6">Pseudo-F2</strain>
    </source>
</reference>
<dbReference type="Pfam" id="PF23286">
    <property type="entry name" value="LRR_13"/>
    <property type="match status" value="1"/>
</dbReference>
<dbReference type="SUPFAM" id="SSF52058">
    <property type="entry name" value="L domain-like"/>
    <property type="match status" value="1"/>
</dbReference>
<keyword evidence="3" id="KW-0611">Plant defense</keyword>
<dbReference type="GO" id="GO:0043531">
    <property type="term" value="F:ADP binding"/>
    <property type="evidence" value="ECO:0007669"/>
    <property type="project" value="InterPro"/>
</dbReference>
<evidence type="ECO:0000256" key="4">
    <source>
        <dbReference type="ARBA" id="ARBA00023027"/>
    </source>
</evidence>
<evidence type="ECO:0000259" key="5">
    <source>
        <dbReference type="PROSITE" id="PS50104"/>
    </source>
</evidence>
<comment type="caution">
    <text evidence="6">The sequence shown here is derived from an EMBL/GenBank/DDBJ whole genome shotgun (WGS) entry which is preliminary data.</text>
</comment>
<dbReference type="PRINTS" id="PR00364">
    <property type="entry name" value="DISEASERSIST"/>
</dbReference>
<keyword evidence="7" id="KW-1185">Reference proteome</keyword>
<dbReference type="InterPro" id="IPR058192">
    <property type="entry name" value="WHD_ROQ1-like"/>
</dbReference>
<dbReference type="Gene3D" id="1.10.8.430">
    <property type="entry name" value="Helical domain of apoptotic protease-activating factors"/>
    <property type="match status" value="1"/>
</dbReference>
<dbReference type="SUPFAM" id="SSF52540">
    <property type="entry name" value="P-loop containing nucleoside triphosphate hydrolases"/>
    <property type="match status" value="1"/>
</dbReference>
<dbReference type="PANTHER" id="PTHR11017:SF570">
    <property type="entry name" value="DISEASE RESISTANCE PROTEIN (TIR-NBS CLASS)-RELATED"/>
    <property type="match status" value="1"/>
</dbReference>
<dbReference type="SUPFAM" id="SSF46785">
    <property type="entry name" value="Winged helix' DNA-binding domain"/>
    <property type="match status" value="1"/>
</dbReference>
<dbReference type="PROSITE" id="PS50104">
    <property type="entry name" value="TIR"/>
    <property type="match status" value="1"/>
</dbReference>
<evidence type="ECO:0000256" key="3">
    <source>
        <dbReference type="ARBA" id="ARBA00022821"/>
    </source>
</evidence>
<dbReference type="SMART" id="SM00255">
    <property type="entry name" value="TIR"/>
    <property type="match status" value="1"/>
</dbReference>
<dbReference type="InterPro" id="IPR044974">
    <property type="entry name" value="Disease_R_plants"/>
</dbReference>
<evidence type="ECO:0000313" key="7">
    <source>
        <dbReference type="Proteomes" id="UP001324115"/>
    </source>
</evidence>
<dbReference type="PANTHER" id="PTHR11017">
    <property type="entry name" value="LEUCINE-RICH REPEAT-CONTAINING PROTEIN"/>
    <property type="match status" value="1"/>
</dbReference>
<dbReference type="EMBL" id="JAXUIC010000080">
    <property type="protein sequence ID" value="KAK4551303.1"/>
    <property type="molecule type" value="Genomic_DNA"/>
</dbReference>
<dbReference type="Pfam" id="PF01582">
    <property type="entry name" value="TIR"/>
    <property type="match status" value="1"/>
</dbReference>
<dbReference type="InterPro" id="IPR032675">
    <property type="entry name" value="LRR_dom_sf"/>
</dbReference>